<evidence type="ECO:0000313" key="4">
    <source>
        <dbReference type="EMBL" id="MBE7941456.1"/>
    </source>
</evidence>
<dbReference type="RefSeq" id="WP_193780996.1">
    <property type="nucleotide sequence ID" value="NZ_JADDOJ010000051.1"/>
</dbReference>
<dbReference type="Pfam" id="PF00583">
    <property type="entry name" value="Acetyltransf_1"/>
    <property type="match status" value="1"/>
</dbReference>
<proteinExistence type="predicted"/>
<reference evidence="4 5" key="1">
    <citation type="submission" date="2020-10" db="EMBL/GenBank/DDBJ databases">
        <title>Draft genome of Ramlibacter aquaticus LMG 30558.</title>
        <authorList>
            <person name="Props R."/>
        </authorList>
    </citation>
    <scope>NUCLEOTIDE SEQUENCE [LARGE SCALE GENOMIC DNA]</scope>
    <source>
        <strain evidence="4 5">LMG 30558</strain>
    </source>
</reference>
<sequence>MQVLPCIRLARPTEAGAIAALSRDCIETGLAWRWTPARVMRSMRDPATNVAVANEFGAVLGFSIMHFDDASAHLLLLAVMPHLRERGLGRHLVEWQEDCARIAGSELIRAEARADNAVALAFYAELGWQVTARVSGYYEGRIDALRMEKRLSA</sequence>
<evidence type="ECO:0000313" key="5">
    <source>
        <dbReference type="Proteomes" id="UP000715965"/>
    </source>
</evidence>
<name>A0ABR9SGI8_9BURK</name>
<accession>A0ABR9SGI8</accession>
<dbReference type="PROSITE" id="PS51186">
    <property type="entry name" value="GNAT"/>
    <property type="match status" value="1"/>
</dbReference>
<dbReference type="CDD" id="cd04301">
    <property type="entry name" value="NAT_SF"/>
    <property type="match status" value="1"/>
</dbReference>
<dbReference type="Proteomes" id="UP000715965">
    <property type="component" value="Unassembled WGS sequence"/>
</dbReference>
<feature type="domain" description="N-acetyltransferase" evidence="3">
    <location>
        <begin position="5"/>
        <end position="152"/>
    </location>
</feature>
<dbReference type="PANTHER" id="PTHR43877:SF2">
    <property type="entry name" value="AMINOALKYLPHOSPHONATE N-ACETYLTRANSFERASE-RELATED"/>
    <property type="match status" value="1"/>
</dbReference>
<keyword evidence="5" id="KW-1185">Reference proteome</keyword>
<dbReference type="PANTHER" id="PTHR43877">
    <property type="entry name" value="AMINOALKYLPHOSPHONATE N-ACETYLTRANSFERASE-RELATED-RELATED"/>
    <property type="match status" value="1"/>
</dbReference>
<dbReference type="Gene3D" id="3.40.630.30">
    <property type="match status" value="1"/>
</dbReference>
<dbReference type="InterPro" id="IPR016181">
    <property type="entry name" value="Acyl_CoA_acyltransferase"/>
</dbReference>
<dbReference type="InterPro" id="IPR000182">
    <property type="entry name" value="GNAT_dom"/>
</dbReference>
<dbReference type="EMBL" id="JADDOJ010000051">
    <property type="protein sequence ID" value="MBE7941456.1"/>
    <property type="molecule type" value="Genomic_DNA"/>
</dbReference>
<organism evidence="4 5">
    <name type="scientific">Ramlibacter aquaticus</name>
    <dbReference type="NCBI Taxonomy" id="2780094"/>
    <lineage>
        <taxon>Bacteria</taxon>
        <taxon>Pseudomonadati</taxon>
        <taxon>Pseudomonadota</taxon>
        <taxon>Betaproteobacteria</taxon>
        <taxon>Burkholderiales</taxon>
        <taxon>Comamonadaceae</taxon>
        <taxon>Ramlibacter</taxon>
    </lineage>
</organism>
<dbReference type="InterPro" id="IPR050832">
    <property type="entry name" value="Bact_Acetyltransf"/>
</dbReference>
<evidence type="ECO:0000256" key="1">
    <source>
        <dbReference type="ARBA" id="ARBA00022679"/>
    </source>
</evidence>
<comment type="caution">
    <text evidence="4">The sequence shown here is derived from an EMBL/GenBank/DDBJ whole genome shotgun (WGS) entry which is preliminary data.</text>
</comment>
<keyword evidence="2" id="KW-0012">Acyltransferase</keyword>
<gene>
    <name evidence="4" type="ORF">IM725_12835</name>
</gene>
<dbReference type="SUPFAM" id="SSF55729">
    <property type="entry name" value="Acyl-CoA N-acyltransferases (Nat)"/>
    <property type="match status" value="1"/>
</dbReference>
<evidence type="ECO:0000259" key="3">
    <source>
        <dbReference type="PROSITE" id="PS51186"/>
    </source>
</evidence>
<protein>
    <submittedName>
        <fullName evidence="4">GNAT family N-acetyltransferase</fullName>
    </submittedName>
</protein>
<evidence type="ECO:0000256" key="2">
    <source>
        <dbReference type="ARBA" id="ARBA00023315"/>
    </source>
</evidence>
<keyword evidence="1" id="KW-0808">Transferase</keyword>